<name>A0A286DNQ0_9GAMM</name>
<feature type="chain" id="PRO_5012312538" evidence="1">
    <location>
        <begin position="24"/>
        <end position="207"/>
    </location>
</feature>
<evidence type="ECO:0000313" key="3">
    <source>
        <dbReference type="Proteomes" id="UP000219271"/>
    </source>
</evidence>
<dbReference type="EMBL" id="OCMY01000002">
    <property type="protein sequence ID" value="SOD60250.1"/>
    <property type="molecule type" value="Genomic_DNA"/>
</dbReference>
<dbReference type="OrthoDB" id="7064603at2"/>
<dbReference type="RefSeq" id="WP_097098083.1">
    <property type="nucleotide sequence ID" value="NZ_OCMY01000002.1"/>
</dbReference>
<keyword evidence="1" id="KW-0732">Signal</keyword>
<organism evidence="2 3">
    <name type="scientific">Candidatus Pantoea floridensis</name>
    <dbReference type="NCBI Taxonomy" id="1938870"/>
    <lineage>
        <taxon>Bacteria</taxon>
        <taxon>Pseudomonadati</taxon>
        <taxon>Pseudomonadota</taxon>
        <taxon>Gammaproteobacteria</taxon>
        <taxon>Enterobacterales</taxon>
        <taxon>Erwiniaceae</taxon>
        <taxon>Pantoea</taxon>
    </lineage>
</organism>
<reference evidence="3" key="1">
    <citation type="submission" date="2017-09" db="EMBL/GenBank/DDBJ databases">
        <authorList>
            <person name="Varghese N."/>
            <person name="Submissions S."/>
        </authorList>
    </citation>
    <scope>NUCLEOTIDE SEQUENCE [LARGE SCALE GENOMIC DNA]</scope>
    <source>
        <strain evidence="3">JKS000234</strain>
    </source>
</reference>
<proteinExistence type="predicted"/>
<dbReference type="Proteomes" id="UP000219271">
    <property type="component" value="Unassembled WGS sequence"/>
</dbReference>
<dbReference type="AlphaFoldDB" id="A0A286DNQ0"/>
<feature type="signal peptide" evidence="1">
    <location>
        <begin position="1"/>
        <end position="23"/>
    </location>
</feature>
<keyword evidence="3" id="KW-1185">Reference proteome</keyword>
<gene>
    <name evidence="2" type="ORF">SAMN06273570_4635</name>
</gene>
<protein>
    <submittedName>
        <fullName evidence="2">Uncharacterized protein</fullName>
    </submittedName>
</protein>
<evidence type="ECO:0000256" key="1">
    <source>
        <dbReference type="SAM" id="SignalP"/>
    </source>
</evidence>
<accession>A0A286DNQ0</accession>
<evidence type="ECO:0000313" key="2">
    <source>
        <dbReference type="EMBL" id="SOD60250.1"/>
    </source>
</evidence>
<sequence>MRKVICSIGFMLGMTGVTLPLHANTLTQSLTRCDTTFFSEIYHQRAKLSRVAPLTVDKHFQAWFKAPVDGNGTIWFTQSLQELNLKIAGYFLQTSNLDEISYGKYYYWGLVFKESPEEVMSRLDHLTWSKAGDDYISQAMIKADANSVWEKNAQAVSGIAPAKESAEKLLMLSKGKEGTLLLCSVQGNVTPDMLTTLRPDLSGGAAK</sequence>